<accession>A0A0A8YV69</accession>
<organism evidence="1">
    <name type="scientific">Arundo donax</name>
    <name type="common">Giant reed</name>
    <name type="synonym">Donax arundinaceus</name>
    <dbReference type="NCBI Taxonomy" id="35708"/>
    <lineage>
        <taxon>Eukaryota</taxon>
        <taxon>Viridiplantae</taxon>
        <taxon>Streptophyta</taxon>
        <taxon>Embryophyta</taxon>
        <taxon>Tracheophyta</taxon>
        <taxon>Spermatophyta</taxon>
        <taxon>Magnoliopsida</taxon>
        <taxon>Liliopsida</taxon>
        <taxon>Poales</taxon>
        <taxon>Poaceae</taxon>
        <taxon>PACMAD clade</taxon>
        <taxon>Arundinoideae</taxon>
        <taxon>Arundineae</taxon>
        <taxon>Arundo</taxon>
    </lineage>
</organism>
<dbReference type="EMBL" id="GBRH01269500">
    <property type="protein sequence ID" value="JAD28395.1"/>
    <property type="molecule type" value="Transcribed_RNA"/>
</dbReference>
<name>A0A0A8YV69_ARUDO</name>
<reference evidence="1" key="1">
    <citation type="submission" date="2014-09" db="EMBL/GenBank/DDBJ databases">
        <authorList>
            <person name="Magalhaes I.L.F."/>
            <person name="Oliveira U."/>
            <person name="Santos F.R."/>
            <person name="Vidigal T.H.D.A."/>
            <person name="Brescovit A.D."/>
            <person name="Santos A.J."/>
        </authorList>
    </citation>
    <scope>NUCLEOTIDE SEQUENCE</scope>
    <source>
        <tissue evidence="1">Shoot tissue taken approximately 20 cm above the soil surface</tissue>
    </source>
</reference>
<reference evidence="1" key="2">
    <citation type="journal article" date="2015" name="Data Brief">
        <title>Shoot transcriptome of the giant reed, Arundo donax.</title>
        <authorList>
            <person name="Barrero R.A."/>
            <person name="Guerrero F.D."/>
            <person name="Moolhuijzen P."/>
            <person name="Goolsby J.A."/>
            <person name="Tidwell J."/>
            <person name="Bellgard S.E."/>
            <person name="Bellgard M.I."/>
        </authorList>
    </citation>
    <scope>NUCLEOTIDE SEQUENCE</scope>
    <source>
        <tissue evidence="1">Shoot tissue taken approximately 20 cm above the soil surface</tissue>
    </source>
</reference>
<sequence>MAINKQELSFSELINIFR</sequence>
<dbReference type="AlphaFoldDB" id="A0A0A8YV69"/>
<evidence type="ECO:0000313" key="1">
    <source>
        <dbReference type="EMBL" id="JAD28395.1"/>
    </source>
</evidence>
<proteinExistence type="predicted"/>
<protein>
    <submittedName>
        <fullName evidence="1">Uncharacterized protein</fullName>
    </submittedName>
</protein>